<sequence>MSTSDVNVDIGNYVYWKTREQSRLRRLPSRVQKIIQEKLAAKADGSFRWVECQMDALVNNTRSQAAIEKALESMSSGLEIVYTKTLEGISPSDCSLVRNALLWLAFSSRPMTGEELGEAMIFNGSTESVNPAQKLFREETKDILRNCRILIKYNDEYKSSTLAHDSVREYLFSESCLKRASSYSLNVEVDACLLCCLMVDYLNMPVFRSGYCPSRVALRERSEEWPLLGYISTALPKLLESVSWEIPTIATDKMKRKLKALFGSAIQPRGGNFGAFIQASSPWTDLGGQIFSPLYFAASTGLAKAIKFLLTMGLADTLEQPGGHRQSTPLHVACTFGHTEVVRVLLEAKANPNEKNKYEERGIEWAYLHGYHKIVQMLLDHGAEAVSEDGLNRIREKVKAAQSMARTRIVLKRWELAAGIS</sequence>
<accession>A0A6A6BKS1</accession>
<proteinExistence type="predicted"/>
<dbReference type="InterPro" id="IPR036770">
    <property type="entry name" value="Ankyrin_rpt-contain_sf"/>
</dbReference>
<dbReference type="OrthoDB" id="1577640at2759"/>
<dbReference type="RefSeq" id="XP_033398883.1">
    <property type="nucleotide sequence ID" value="XM_033540215.1"/>
</dbReference>
<name>A0A6A6BKS1_9PEZI</name>
<dbReference type="Proteomes" id="UP000799438">
    <property type="component" value="Unassembled WGS sequence"/>
</dbReference>
<dbReference type="PRINTS" id="PR01415">
    <property type="entry name" value="ANKYRIN"/>
</dbReference>
<dbReference type="SUPFAM" id="SSF48403">
    <property type="entry name" value="Ankyrin repeat"/>
    <property type="match status" value="1"/>
</dbReference>
<dbReference type="Gene3D" id="1.25.40.20">
    <property type="entry name" value="Ankyrin repeat-containing domain"/>
    <property type="match status" value="1"/>
</dbReference>
<dbReference type="InterPro" id="IPR002110">
    <property type="entry name" value="Ankyrin_rpt"/>
</dbReference>
<gene>
    <name evidence="2" type="ORF">K452DRAFT_286013</name>
</gene>
<evidence type="ECO:0000313" key="2">
    <source>
        <dbReference type="EMBL" id="KAF2143171.1"/>
    </source>
</evidence>
<dbReference type="PANTHER" id="PTHR10039">
    <property type="entry name" value="AMELOGENIN"/>
    <property type="match status" value="1"/>
</dbReference>
<evidence type="ECO:0000256" key="1">
    <source>
        <dbReference type="PROSITE-ProRule" id="PRU00023"/>
    </source>
</evidence>
<evidence type="ECO:0000313" key="3">
    <source>
        <dbReference type="Proteomes" id="UP000799438"/>
    </source>
</evidence>
<dbReference type="SMART" id="SM00248">
    <property type="entry name" value="ANK"/>
    <property type="match status" value="3"/>
</dbReference>
<protein>
    <submittedName>
        <fullName evidence="2">Uncharacterized protein</fullName>
    </submittedName>
</protein>
<dbReference type="GeneID" id="54297711"/>
<dbReference type="PANTHER" id="PTHR10039:SF16">
    <property type="entry name" value="GPI INOSITOL-DEACYLASE"/>
    <property type="match status" value="1"/>
</dbReference>
<feature type="repeat" description="ANK" evidence="1">
    <location>
        <begin position="325"/>
        <end position="357"/>
    </location>
</feature>
<dbReference type="EMBL" id="ML995482">
    <property type="protein sequence ID" value="KAF2143171.1"/>
    <property type="molecule type" value="Genomic_DNA"/>
</dbReference>
<dbReference type="PROSITE" id="PS50297">
    <property type="entry name" value="ANK_REP_REGION"/>
    <property type="match status" value="1"/>
</dbReference>
<keyword evidence="3" id="KW-1185">Reference proteome</keyword>
<reference evidence="2" key="1">
    <citation type="journal article" date="2020" name="Stud. Mycol.">
        <title>101 Dothideomycetes genomes: a test case for predicting lifestyles and emergence of pathogens.</title>
        <authorList>
            <person name="Haridas S."/>
            <person name="Albert R."/>
            <person name="Binder M."/>
            <person name="Bloem J."/>
            <person name="Labutti K."/>
            <person name="Salamov A."/>
            <person name="Andreopoulos B."/>
            <person name="Baker S."/>
            <person name="Barry K."/>
            <person name="Bills G."/>
            <person name="Bluhm B."/>
            <person name="Cannon C."/>
            <person name="Castanera R."/>
            <person name="Culley D."/>
            <person name="Daum C."/>
            <person name="Ezra D."/>
            <person name="Gonzalez J."/>
            <person name="Henrissat B."/>
            <person name="Kuo A."/>
            <person name="Liang C."/>
            <person name="Lipzen A."/>
            <person name="Lutzoni F."/>
            <person name="Magnuson J."/>
            <person name="Mondo S."/>
            <person name="Nolan M."/>
            <person name="Ohm R."/>
            <person name="Pangilinan J."/>
            <person name="Park H.-J."/>
            <person name="Ramirez L."/>
            <person name="Alfaro M."/>
            <person name="Sun H."/>
            <person name="Tritt A."/>
            <person name="Yoshinaga Y."/>
            <person name="Zwiers L.-H."/>
            <person name="Turgeon B."/>
            <person name="Goodwin S."/>
            <person name="Spatafora J."/>
            <person name="Crous P."/>
            <person name="Grigoriev I."/>
        </authorList>
    </citation>
    <scope>NUCLEOTIDE SEQUENCE</scope>
    <source>
        <strain evidence="2">CBS 121167</strain>
    </source>
</reference>
<dbReference type="AlphaFoldDB" id="A0A6A6BKS1"/>
<dbReference type="PROSITE" id="PS50088">
    <property type="entry name" value="ANK_REPEAT"/>
    <property type="match status" value="1"/>
</dbReference>
<dbReference type="Pfam" id="PF12796">
    <property type="entry name" value="Ank_2"/>
    <property type="match status" value="1"/>
</dbReference>
<keyword evidence="1" id="KW-0040">ANK repeat</keyword>
<organism evidence="2 3">
    <name type="scientific">Aplosporella prunicola CBS 121167</name>
    <dbReference type="NCBI Taxonomy" id="1176127"/>
    <lineage>
        <taxon>Eukaryota</taxon>
        <taxon>Fungi</taxon>
        <taxon>Dikarya</taxon>
        <taxon>Ascomycota</taxon>
        <taxon>Pezizomycotina</taxon>
        <taxon>Dothideomycetes</taxon>
        <taxon>Dothideomycetes incertae sedis</taxon>
        <taxon>Botryosphaeriales</taxon>
        <taxon>Aplosporellaceae</taxon>
        <taxon>Aplosporella</taxon>
    </lineage>
</organism>